<sequence length="112" mass="13015">MARSRTRGAERSAAPLKRGFLLNGKRFVESTVLRQSRENPKQLIARLAYPKNQGRMDLRIEISFPAYPKYTCSAEEIQIKVTNSKLEPIRLNPDEIRDLKQRLTVLILRHLQ</sequence>
<comment type="caution">
    <text evidence="1">The sequence shown here is derived from an EMBL/GenBank/DDBJ whole genome shotgun (WGS) entry which is preliminary data.</text>
</comment>
<reference evidence="2" key="1">
    <citation type="journal article" date="2020" name="bioRxiv">
        <title>A rank-normalized archaeal taxonomy based on genome phylogeny resolves widespread incomplete and uneven classifications.</title>
        <authorList>
            <person name="Rinke C."/>
            <person name="Chuvochina M."/>
            <person name="Mussig A.J."/>
            <person name="Chaumeil P.-A."/>
            <person name="Waite D.W."/>
            <person name="Whitman W.B."/>
            <person name="Parks D.H."/>
            <person name="Hugenholtz P."/>
        </authorList>
    </citation>
    <scope>NUCLEOTIDE SEQUENCE [LARGE SCALE GENOMIC DNA]</scope>
</reference>
<dbReference type="Proteomes" id="UP000577419">
    <property type="component" value="Unassembled WGS sequence"/>
</dbReference>
<proteinExistence type="predicted"/>
<protein>
    <submittedName>
        <fullName evidence="1">Uncharacterized protein</fullName>
    </submittedName>
</protein>
<accession>A0A7J4ISK6</accession>
<organism evidence="1 2">
    <name type="scientific">Candidatus Iainarchaeum sp</name>
    <dbReference type="NCBI Taxonomy" id="3101447"/>
    <lineage>
        <taxon>Archaea</taxon>
        <taxon>Candidatus Iainarchaeota</taxon>
        <taxon>Candidatus Iainarchaeia</taxon>
        <taxon>Candidatus Iainarchaeales</taxon>
        <taxon>Candidatus Iainarchaeaceae</taxon>
        <taxon>Candidatus Iainarchaeum</taxon>
    </lineage>
</organism>
<gene>
    <name evidence="1" type="ORF">HA237_00400</name>
</gene>
<evidence type="ECO:0000313" key="1">
    <source>
        <dbReference type="EMBL" id="HIH07810.1"/>
    </source>
</evidence>
<dbReference type="EMBL" id="DUFG01000003">
    <property type="protein sequence ID" value="HIH07810.1"/>
    <property type="molecule type" value="Genomic_DNA"/>
</dbReference>
<name>A0A7J4ISK6_9ARCH</name>
<dbReference type="AlphaFoldDB" id="A0A7J4ISK6"/>
<evidence type="ECO:0000313" key="2">
    <source>
        <dbReference type="Proteomes" id="UP000577419"/>
    </source>
</evidence>